<feature type="domain" description="PNPLA" evidence="5">
    <location>
        <begin position="6"/>
        <end position="173"/>
    </location>
</feature>
<evidence type="ECO:0000256" key="2">
    <source>
        <dbReference type="ARBA" id="ARBA00022963"/>
    </source>
</evidence>
<feature type="short sequence motif" description="GXGXXG" evidence="4">
    <location>
        <begin position="10"/>
        <end position="15"/>
    </location>
</feature>
<evidence type="ECO:0000256" key="4">
    <source>
        <dbReference type="PROSITE-ProRule" id="PRU01161"/>
    </source>
</evidence>
<keyword evidence="3 4" id="KW-0443">Lipid metabolism</keyword>
<dbReference type="Gene3D" id="3.40.1090.10">
    <property type="entry name" value="Cytosolic phospholipase A2 catalytic domain"/>
    <property type="match status" value="2"/>
</dbReference>
<dbReference type="GO" id="GO:0016787">
    <property type="term" value="F:hydrolase activity"/>
    <property type="evidence" value="ECO:0007669"/>
    <property type="project" value="UniProtKB-UniRule"/>
</dbReference>
<accession>A0A317KYE4</accession>
<evidence type="ECO:0000313" key="6">
    <source>
        <dbReference type="EMBL" id="PWU68435.1"/>
    </source>
</evidence>
<dbReference type="PROSITE" id="PS51635">
    <property type="entry name" value="PNPLA"/>
    <property type="match status" value="1"/>
</dbReference>
<keyword evidence="2 4" id="KW-0442">Lipid degradation</keyword>
<dbReference type="RefSeq" id="WP_109984116.1">
    <property type="nucleotide sequence ID" value="NZ_JAJUIE010000014.1"/>
</dbReference>
<dbReference type="PANTHER" id="PTHR14226">
    <property type="entry name" value="NEUROPATHY TARGET ESTERASE/SWISS CHEESE D.MELANOGASTER"/>
    <property type="match status" value="1"/>
</dbReference>
<dbReference type="InterPro" id="IPR045943">
    <property type="entry name" value="DUF6363"/>
</dbReference>
<protein>
    <submittedName>
        <fullName evidence="6">Patatin family protein</fullName>
    </submittedName>
</protein>
<dbReference type="EMBL" id="QGTD01000008">
    <property type="protein sequence ID" value="PWU68435.1"/>
    <property type="molecule type" value="Genomic_DNA"/>
</dbReference>
<dbReference type="InterPro" id="IPR016035">
    <property type="entry name" value="Acyl_Trfase/lysoPLipase"/>
</dbReference>
<feature type="active site" description="Nucleophile" evidence="4">
    <location>
        <position position="39"/>
    </location>
</feature>
<sequence>MKGVGLILEGGGSRGVFTAGVLQYLMEQNIYIPYVMGVSSGACNGSSYISRQLDRNRKVNIDYVQHPDYLSLKNLFTKKQLFGMDFLFETLMNELEPFDYPTFQKAKEEFVVVATDCITGTPVYYYKSKYAQEMMTLIRASSSLPLIAPAVSFENRELLDGGITDPIPIKQSMKDGNSRNIVILTKNRGYFKKMEAFHWLIKKKYQAYPALLAAIERRHIVYNDVLNYLYDQEKKGNIFLICPTEKLRVGRMEKNQNKLTDLYQQGYEEMKKLIRPLKEFLEVKQEVI</sequence>
<dbReference type="PANTHER" id="PTHR14226:SF25">
    <property type="entry name" value="PHOSPHOESTERASE"/>
    <property type="match status" value="1"/>
</dbReference>
<feature type="short sequence motif" description="DGA/G" evidence="4">
    <location>
        <begin position="160"/>
        <end position="162"/>
    </location>
</feature>
<keyword evidence="1 4" id="KW-0378">Hydrolase</keyword>
<evidence type="ECO:0000256" key="1">
    <source>
        <dbReference type="ARBA" id="ARBA00022801"/>
    </source>
</evidence>
<feature type="active site" description="Proton acceptor" evidence="4">
    <location>
        <position position="160"/>
    </location>
</feature>
<dbReference type="InterPro" id="IPR037483">
    <property type="entry name" value="YjjU-like"/>
</dbReference>
<feature type="short sequence motif" description="GXSXG" evidence="4">
    <location>
        <begin position="37"/>
        <end position="41"/>
    </location>
</feature>
<dbReference type="Proteomes" id="UP000245624">
    <property type="component" value="Unassembled WGS sequence"/>
</dbReference>
<dbReference type="CDD" id="cd07208">
    <property type="entry name" value="Pat_hypo_Ecoli_yjju_like"/>
    <property type="match status" value="1"/>
</dbReference>
<dbReference type="Pfam" id="PF01734">
    <property type="entry name" value="Patatin"/>
    <property type="match status" value="1"/>
</dbReference>
<proteinExistence type="predicted"/>
<dbReference type="InterPro" id="IPR002641">
    <property type="entry name" value="PNPLA_dom"/>
</dbReference>
<dbReference type="InterPro" id="IPR050301">
    <property type="entry name" value="NTE"/>
</dbReference>
<name>A0A317KYE4_9BACI</name>
<evidence type="ECO:0000256" key="3">
    <source>
        <dbReference type="ARBA" id="ARBA00023098"/>
    </source>
</evidence>
<organism evidence="6 7">
    <name type="scientific">Gracilibacillus dipsosauri</name>
    <dbReference type="NCBI Taxonomy" id="178340"/>
    <lineage>
        <taxon>Bacteria</taxon>
        <taxon>Bacillati</taxon>
        <taxon>Bacillota</taxon>
        <taxon>Bacilli</taxon>
        <taxon>Bacillales</taxon>
        <taxon>Bacillaceae</taxon>
        <taxon>Gracilibacillus</taxon>
    </lineage>
</organism>
<dbReference type="SUPFAM" id="SSF52151">
    <property type="entry name" value="FabD/lysophospholipase-like"/>
    <property type="match status" value="1"/>
</dbReference>
<reference evidence="6 7" key="1">
    <citation type="submission" date="2018-05" db="EMBL/GenBank/DDBJ databases">
        <title>Genomic analysis of Gracilibacillus dipsosauri DD1 reveals novel features of a salt-tolerant amylase.</title>
        <authorList>
            <person name="Deutch C.E."/>
            <person name="Yang S."/>
        </authorList>
    </citation>
    <scope>NUCLEOTIDE SEQUENCE [LARGE SCALE GENOMIC DNA]</scope>
    <source>
        <strain evidence="6 7">DD1</strain>
    </source>
</reference>
<keyword evidence="7" id="KW-1185">Reference proteome</keyword>
<dbReference type="AlphaFoldDB" id="A0A317KYE4"/>
<dbReference type="GO" id="GO:0016042">
    <property type="term" value="P:lipid catabolic process"/>
    <property type="evidence" value="ECO:0007669"/>
    <property type="project" value="UniProtKB-UniRule"/>
</dbReference>
<evidence type="ECO:0000313" key="7">
    <source>
        <dbReference type="Proteomes" id="UP000245624"/>
    </source>
</evidence>
<evidence type="ECO:0000259" key="5">
    <source>
        <dbReference type="PROSITE" id="PS51635"/>
    </source>
</evidence>
<gene>
    <name evidence="6" type="ORF">DLJ74_08295</name>
</gene>
<dbReference type="Pfam" id="PF19890">
    <property type="entry name" value="DUF6363"/>
    <property type="match status" value="1"/>
</dbReference>
<comment type="caution">
    <text evidence="6">The sequence shown here is derived from an EMBL/GenBank/DDBJ whole genome shotgun (WGS) entry which is preliminary data.</text>
</comment>
<dbReference type="OrthoDB" id="9802424at2"/>